<keyword evidence="2" id="KW-0808">Transferase</keyword>
<dbReference type="GO" id="GO:0032259">
    <property type="term" value="P:methylation"/>
    <property type="evidence" value="ECO:0007669"/>
    <property type="project" value="UniProtKB-KW"/>
</dbReference>
<evidence type="ECO:0000259" key="4">
    <source>
        <dbReference type="PROSITE" id="PS50280"/>
    </source>
</evidence>
<organism evidence="5 6">
    <name type="scientific">Pachysolen tannophilus NRRL Y-2460</name>
    <dbReference type="NCBI Taxonomy" id="669874"/>
    <lineage>
        <taxon>Eukaryota</taxon>
        <taxon>Fungi</taxon>
        <taxon>Dikarya</taxon>
        <taxon>Ascomycota</taxon>
        <taxon>Saccharomycotina</taxon>
        <taxon>Pichiomycetes</taxon>
        <taxon>Pachysolenaceae</taxon>
        <taxon>Pachysolen</taxon>
    </lineage>
</organism>
<keyword evidence="3" id="KW-0949">S-adenosyl-L-methionine</keyword>
<feature type="non-terminal residue" evidence="5">
    <location>
        <position position="383"/>
    </location>
</feature>
<dbReference type="InterPro" id="IPR050600">
    <property type="entry name" value="SETD3_SETD6_MTase"/>
</dbReference>
<name>A0A1E4U1R5_PACTA</name>
<feature type="domain" description="SET" evidence="4">
    <location>
        <begin position="4"/>
        <end position="268"/>
    </location>
</feature>
<dbReference type="OrthoDB" id="341421at2759"/>
<dbReference type="Gene3D" id="3.90.1410.10">
    <property type="entry name" value="set domain protein methyltransferase, domain 1"/>
    <property type="match status" value="1"/>
</dbReference>
<proteinExistence type="predicted"/>
<keyword evidence="1" id="KW-0489">Methyltransferase</keyword>
<protein>
    <recommendedName>
        <fullName evidence="4">SET domain-containing protein</fullName>
    </recommendedName>
</protein>
<dbReference type="PANTHER" id="PTHR13271">
    <property type="entry name" value="UNCHARACTERIZED PUTATIVE METHYLTRANSFERASE"/>
    <property type="match status" value="1"/>
</dbReference>
<evidence type="ECO:0000256" key="2">
    <source>
        <dbReference type="ARBA" id="ARBA00022679"/>
    </source>
</evidence>
<evidence type="ECO:0000256" key="3">
    <source>
        <dbReference type="ARBA" id="ARBA00022691"/>
    </source>
</evidence>
<dbReference type="Proteomes" id="UP000094236">
    <property type="component" value="Unassembled WGS sequence"/>
</dbReference>
<dbReference type="InterPro" id="IPR046341">
    <property type="entry name" value="SET_dom_sf"/>
</dbReference>
<keyword evidence="6" id="KW-1185">Reference proteome</keyword>
<dbReference type="SUPFAM" id="SSF82199">
    <property type="entry name" value="SET domain"/>
    <property type="match status" value="1"/>
</dbReference>
<evidence type="ECO:0000313" key="5">
    <source>
        <dbReference type="EMBL" id="ODV97945.1"/>
    </source>
</evidence>
<dbReference type="EMBL" id="KV454011">
    <property type="protein sequence ID" value="ODV97945.1"/>
    <property type="molecule type" value="Genomic_DNA"/>
</dbReference>
<dbReference type="CDD" id="cd19177">
    <property type="entry name" value="SET_SETD4"/>
    <property type="match status" value="1"/>
</dbReference>
<dbReference type="InterPro" id="IPR001214">
    <property type="entry name" value="SET_dom"/>
</dbReference>
<dbReference type="InterPro" id="IPR044429">
    <property type="entry name" value="SETD4_SET"/>
</dbReference>
<dbReference type="PROSITE" id="PS50280">
    <property type="entry name" value="SET"/>
    <property type="match status" value="1"/>
</dbReference>
<reference evidence="6" key="1">
    <citation type="submission" date="2016-05" db="EMBL/GenBank/DDBJ databases">
        <title>Comparative genomics of biotechnologically important yeasts.</title>
        <authorList>
            <consortium name="DOE Joint Genome Institute"/>
            <person name="Riley R."/>
            <person name="Haridas S."/>
            <person name="Wolfe K.H."/>
            <person name="Lopes M.R."/>
            <person name="Hittinger C.T."/>
            <person name="Goker M."/>
            <person name="Salamov A."/>
            <person name="Wisecaver J."/>
            <person name="Long T.M."/>
            <person name="Aerts A.L."/>
            <person name="Barry K."/>
            <person name="Choi C."/>
            <person name="Clum A."/>
            <person name="Coughlan A.Y."/>
            <person name="Deshpande S."/>
            <person name="Douglass A.P."/>
            <person name="Hanson S.J."/>
            <person name="Klenk H.-P."/>
            <person name="Labutti K."/>
            <person name="Lapidus A."/>
            <person name="Lindquist E."/>
            <person name="Lipzen A."/>
            <person name="Meier-Kolthoff J.P."/>
            <person name="Ohm R.A."/>
            <person name="Otillar R.P."/>
            <person name="Pangilinan J."/>
            <person name="Peng Y."/>
            <person name="Rokas A."/>
            <person name="Rosa C.A."/>
            <person name="Scheuner C."/>
            <person name="Sibirny A.A."/>
            <person name="Slot J.C."/>
            <person name="Stielow J.B."/>
            <person name="Sun H."/>
            <person name="Kurtzman C.P."/>
            <person name="Blackwell M."/>
            <person name="Grigoriev I.V."/>
            <person name="Jeffries T.W."/>
        </authorList>
    </citation>
    <scope>NUCLEOTIDE SEQUENCE [LARGE SCALE GENOMIC DNA]</scope>
    <source>
        <strain evidence="6">NRRL Y-2460</strain>
    </source>
</reference>
<evidence type="ECO:0000256" key="1">
    <source>
        <dbReference type="ARBA" id="ARBA00022603"/>
    </source>
</evidence>
<gene>
    <name evidence="5" type="ORF">PACTADRAFT_21700</name>
</gene>
<evidence type="ECO:0000313" key="6">
    <source>
        <dbReference type="Proteomes" id="UP000094236"/>
    </source>
</evidence>
<dbReference type="PANTHER" id="PTHR13271:SF47">
    <property type="entry name" value="ACTIN-HISTIDINE N-METHYLTRANSFERASE"/>
    <property type="match status" value="1"/>
</dbReference>
<dbReference type="GO" id="GO:0016279">
    <property type="term" value="F:protein-lysine N-methyltransferase activity"/>
    <property type="evidence" value="ECO:0007669"/>
    <property type="project" value="EnsemblFungi"/>
</dbReference>
<sequence length="383" mass="45313">FISPKLALINTKEQGNSIYSTDKIFKNELLISIPSKYNLNFITILAFLRKFNSDPQSFVIFGTPKYDEVLRSQEDLELGNDSIYTDLYKKLTYDELIQLSSFQLVSFFLTIEFKRGIESWWQPFFDVLPGLEDFSNIPFTWLINGDDDYFEKLPLTARDHSLKQFNKFNKDFKSLCELIDSKIDNDIERYLPKDLFLRFWLCCNSRCLYMKLDEKLNQKNEDNFTMVPFVDFLNHDVEENCFVKVTNAFKIYSGLIYKPRSQIYLSYGPHSNEFLLCEYGFLLNRNENRWNCIDLSKEILALFEKNPEKIAFLKKIDYYDNYFITTTDISFRIEIALAVLSEKDINSKNLKLFIEGMTDGSHYRKERTKILSNLLNKTIEDCK</sequence>
<feature type="non-terminal residue" evidence="5">
    <location>
        <position position="1"/>
    </location>
</feature>
<accession>A0A1E4U1R5</accession>
<dbReference type="AlphaFoldDB" id="A0A1E4U1R5"/>
<dbReference type="STRING" id="669874.A0A1E4U1R5"/>